<proteinExistence type="predicted"/>
<dbReference type="PANTHER" id="PTHR16222:SF40">
    <property type="entry name" value="ADP-RIBOSYLGLYCOHYDROLASE"/>
    <property type="match status" value="1"/>
</dbReference>
<dbReference type="Proteomes" id="UP001249851">
    <property type="component" value="Unassembled WGS sequence"/>
</dbReference>
<evidence type="ECO:0000313" key="2">
    <source>
        <dbReference type="EMBL" id="KAK2550929.1"/>
    </source>
</evidence>
<reference evidence="2" key="1">
    <citation type="journal article" date="2023" name="G3 (Bethesda)">
        <title>Whole genome assembly and annotation of the endangered Caribbean coral Acropora cervicornis.</title>
        <authorList>
            <person name="Selwyn J.D."/>
            <person name="Vollmer S.V."/>
        </authorList>
    </citation>
    <scope>NUCLEOTIDE SEQUENCE</scope>
    <source>
        <strain evidence="2">K2</strain>
    </source>
</reference>
<organism evidence="2 3">
    <name type="scientific">Acropora cervicornis</name>
    <name type="common">Staghorn coral</name>
    <dbReference type="NCBI Taxonomy" id="6130"/>
    <lineage>
        <taxon>Eukaryota</taxon>
        <taxon>Metazoa</taxon>
        <taxon>Cnidaria</taxon>
        <taxon>Anthozoa</taxon>
        <taxon>Hexacorallia</taxon>
        <taxon>Scleractinia</taxon>
        <taxon>Astrocoeniina</taxon>
        <taxon>Acroporidae</taxon>
        <taxon>Acropora</taxon>
    </lineage>
</organism>
<dbReference type="InterPro" id="IPR050792">
    <property type="entry name" value="ADP-ribosylglycohydrolase"/>
</dbReference>
<dbReference type="PANTHER" id="PTHR16222">
    <property type="entry name" value="ADP-RIBOSYLGLYCOHYDROLASE"/>
    <property type="match status" value="1"/>
</dbReference>
<reference evidence="2" key="2">
    <citation type="journal article" date="2023" name="Science">
        <title>Genomic signatures of disease resistance in endangered staghorn corals.</title>
        <authorList>
            <person name="Vollmer S.V."/>
            <person name="Selwyn J.D."/>
            <person name="Despard B.A."/>
            <person name="Roesel C.L."/>
        </authorList>
    </citation>
    <scope>NUCLEOTIDE SEQUENCE</scope>
    <source>
        <strain evidence="2">K2</strain>
    </source>
</reference>
<sequence>MEEPSEETAVIEEKGKDSSNGSIVEVSKGEAKSKGDGGDTSAVLDRDEQNTCPPQKNLMRLKSFVQSYAIHLKDQECPERKSPSFNIKSSLPKDVLLDRIRGTIYGNCIGDAIGLLTEFMLKEEAEQIYRNYQAKSWLQKLKEKVKKSRLPNLEYNMKSQDMHRDRFATGDWTDDSDQMILILLSLVENDGKMVPVDFAKKMKKWSEEGFKELGDIGGMGIGRTTLSVLGHPNFLEDPHEAANVVWEYSDRVIAPNGGVMRTSILGVHEFGDIDAVIANTVAACKVTHADPRCIASCVAVTTAIASMLQGKHMTERGEYDIDAVMKESFDHAYETAIKNAVEHGGDSLETTPEEELRKFMFAESLSDLRLGESRSIGYTYKCMGSGFWSLRQNDFRASLEAIAYEGGDADTNGAVAGALLGCKLGASALPPSWLHGLKHKDWLDQHIDRVDQRVRKGSVTHVQEARYLKARHAQPDSDLWAEISRSTVEFASVAIIENMAWRESSASGVKGHGFSTHRVKAKFEDLPHPRKKGNCFMSTNSSLKKEVLMDRIKATIYGNCIGDAIGLLTEFMTKKEATDTYGRLHSVKSKAEMKSGTIASGSQLANLEYSMKHKDWHRRKYDFGDWTDDSDQMMLILLSLIDNNGEMIPQDFGQRLKTWSREGFRELGDSGKPGIGRTTRNVIQHRKFNSDPHWAARSIWESSGRQLAANGGVMRTSVLGIQDFGDIDKVIANSTAACLVTHADPRCIASCVAVTTAIALMLQGKHVKDCGSFDIEAIIRDAYDYSSNTLDTKAEKDELKNYMYADSLEKLKLDEDGKIGYTYKCMGAGFWALRQHDFRASIEAITFEGGDADTNGAVAGALLGCKLGTSALPPSWLNELKHKDWLDYHINRFDWFEVISILQFLRVLYFFNFC</sequence>
<dbReference type="Pfam" id="PF03747">
    <property type="entry name" value="ADP_ribosyl_GH"/>
    <property type="match status" value="2"/>
</dbReference>
<dbReference type="SUPFAM" id="SSF101478">
    <property type="entry name" value="ADP-ribosylglycohydrolase"/>
    <property type="match status" value="2"/>
</dbReference>
<dbReference type="InterPro" id="IPR005502">
    <property type="entry name" value="Ribosyl_crysJ1"/>
</dbReference>
<accession>A0AAD9PXY2</accession>
<comment type="caution">
    <text evidence="2">The sequence shown here is derived from an EMBL/GenBank/DDBJ whole genome shotgun (WGS) entry which is preliminary data.</text>
</comment>
<feature type="region of interest" description="Disordered" evidence="1">
    <location>
        <begin position="1"/>
        <end position="54"/>
    </location>
</feature>
<protein>
    <recommendedName>
        <fullName evidence="4">ADP-ribosylglycohydrolase</fullName>
    </recommendedName>
</protein>
<name>A0AAD9PXY2_ACRCE</name>
<dbReference type="AlphaFoldDB" id="A0AAD9PXY2"/>
<evidence type="ECO:0000313" key="3">
    <source>
        <dbReference type="Proteomes" id="UP001249851"/>
    </source>
</evidence>
<keyword evidence="3" id="KW-1185">Reference proteome</keyword>
<dbReference type="InterPro" id="IPR036705">
    <property type="entry name" value="Ribosyl_crysJ1_sf"/>
</dbReference>
<evidence type="ECO:0000256" key="1">
    <source>
        <dbReference type="SAM" id="MobiDB-lite"/>
    </source>
</evidence>
<evidence type="ECO:0008006" key="4">
    <source>
        <dbReference type="Google" id="ProtNLM"/>
    </source>
</evidence>
<dbReference type="Gene3D" id="1.10.4080.10">
    <property type="entry name" value="ADP-ribosylation/Crystallin J1"/>
    <property type="match status" value="2"/>
</dbReference>
<feature type="compositionally biased region" description="Basic and acidic residues" evidence="1">
    <location>
        <begin position="27"/>
        <end position="37"/>
    </location>
</feature>
<dbReference type="EMBL" id="JARQWQ010000104">
    <property type="protein sequence ID" value="KAK2550929.1"/>
    <property type="molecule type" value="Genomic_DNA"/>
</dbReference>
<gene>
    <name evidence="2" type="ORF">P5673_028303</name>
</gene>
<feature type="compositionally biased region" description="Acidic residues" evidence="1">
    <location>
        <begin position="1"/>
        <end position="10"/>
    </location>
</feature>